<evidence type="ECO:0000259" key="1">
    <source>
        <dbReference type="PROSITE" id="PS50164"/>
    </source>
</evidence>
<dbReference type="PANTHER" id="PTHR30562">
    <property type="entry name" value="UVRC/OXIDOREDUCTASE"/>
    <property type="match status" value="1"/>
</dbReference>
<sequence length="339" mass="39133">MKDSDGNILYVGKSKSLRSRLRSYFQGKPSHKRLVQLVGSIAAIEVILVNNESESLILENNLIKIHKPPYNRALKKDNSGYAYLQLTEERLPRLDVFYRDRRPKSVRAVANPQSVPDKEAGSRRFGPYYSSRFRNAVLEFVTDHFKLRTCDPMPRRACLLFHIHRCSGVCEGFITEEDYRQSADQAAELLESGGEKLIAAMYGRMEQYAEALAFEKADNMLRHIRILEKLPEKQIVDREGAADQDVIYFGRNRVLIAKVQEGMLRDFRMLDLKQGFGDQACDLFLLRHYREERPHELIVNRISDLKTVQTQLRSGGNSPLRITLPKRGLKYDLLKLCEQ</sequence>
<gene>
    <name evidence="2" type="ORF">K0U00_34115</name>
</gene>
<feature type="non-terminal residue" evidence="2">
    <location>
        <position position="339"/>
    </location>
</feature>
<dbReference type="InterPro" id="IPR050066">
    <property type="entry name" value="UvrABC_protein_C"/>
</dbReference>
<comment type="caution">
    <text evidence="2">The sequence shown here is derived from an EMBL/GenBank/DDBJ whole genome shotgun (WGS) entry which is preliminary data.</text>
</comment>
<dbReference type="InterPro" id="IPR035901">
    <property type="entry name" value="GIY-YIG_endonuc_sf"/>
</dbReference>
<dbReference type="PROSITE" id="PS50164">
    <property type="entry name" value="GIY_YIG"/>
    <property type="match status" value="1"/>
</dbReference>
<dbReference type="InterPro" id="IPR047296">
    <property type="entry name" value="GIY-YIG_UvrC_Cho"/>
</dbReference>
<reference evidence="2 3" key="1">
    <citation type="submission" date="2021-07" db="EMBL/GenBank/DDBJ databases">
        <title>Paenibacillus radiodurans sp. nov., isolated from the southeastern edge of Tengger Desert.</title>
        <authorList>
            <person name="Zhang G."/>
        </authorList>
    </citation>
    <scope>NUCLEOTIDE SEQUENCE [LARGE SCALE GENOMIC DNA]</scope>
    <source>
        <strain evidence="2 3">CCM 7311</strain>
    </source>
</reference>
<dbReference type="SUPFAM" id="SSF46600">
    <property type="entry name" value="C-terminal UvrC-binding domain of UvrB"/>
    <property type="match status" value="1"/>
</dbReference>
<dbReference type="SMART" id="SM00465">
    <property type="entry name" value="GIYc"/>
    <property type="match status" value="1"/>
</dbReference>
<keyword evidence="3" id="KW-1185">Reference proteome</keyword>
<dbReference type="CDD" id="cd10434">
    <property type="entry name" value="GIY-YIG_UvrC_Cho"/>
    <property type="match status" value="1"/>
</dbReference>
<dbReference type="SUPFAM" id="SSF82771">
    <property type="entry name" value="GIY-YIG endonuclease"/>
    <property type="match status" value="1"/>
</dbReference>
<dbReference type="Gene3D" id="3.40.1440.10">
    <property type="entry name" value="GIY-YIG endonuclease"/>
    <property type="match status" value="1"/>
</dbReference>
<dbReference type="PANTHER" id="PTHR30562:SF1">
    <property type="entry name" value="UVRABC SYSTEM PROTEIN C"/>
    <property type="match status" value="1"/>
</dbReference>
<feature type="domain" description="GIY-YIG" evidence="1">
    <location>
        <begin position="1"/>
        <end position="72"/>
    </location>
</feature>
<evidence type="ECO:0000313" key="2">
    <source>
        <dbReference type="EMBL" id="MBW7459098.1"/>
    </source>
</evidence>
<dbReference type="InterPro" id="IPR036876">
    <property type="entry name" value="UVR_dom_sf"/>
</dbReference>
<accession>A0ABS7CDV7</accession>
<name>A0ABS7CDV7_9BACL</name>
<dbReference type="Pfam" id="PF01541">
    <property type="entry name" value="GIY-YIG"/>
    <property type="match status" value="1"/>
</dbReference>
<protein>
    <submittedName>
        <fullName evidence="2">GIY-YIG nuclease family protein</fullName>
    </submittedName>
</protein>
<dbReference type="EMBL" id="JAHZIK010001479">
    <property type="protein sequence ID" value="MBW7459098.1"/>
    <property type="molecule type" value="Genomic_DNA"/>
</dbReference>
<organism evidence="2 3">
    <name type="scientific">Paenibacillus sepulcri</name>
    <dbReference type="NCBI Taxonomy" id="359917"/>
    <lineage>
        <taxon>Bacteria</taxon>
        <taxon>Bacillati</taxon>
        <taxon>Bacillota</taxon>
        <taxon>Bacilli</taxon>
        <taxon>Bacillales</taxon>
        <taxon>Paenibacillaceae</taxon>
        <taxon>Paenibacillus</taxon>
    </lineage>
</organism>
<proteinExistence type="predicted"/>
<dbReference type="InterPro" id="IPR000305">
    <property type="entry name" value="GIY-YIG_endonuc"/>
</dbReference>
<dbReference type="Proteomes" id="UP001519887">
    <property type="component" value="Unassembled WGS sequence"/>
</dbReference>
<evidence type="ECO:0000313" key="3">
    <source>
        <dbReference type="Proteomes" id="UP001519887"/>
    </source>
</evidence>